<proteinExistence type="predicted"/>
<evidence type="ECO:0000256" key="1">
    <source>
        <dbReference type="SAM" id="MobiDB-lite"/>
    </source>
</evidence>
<name>A0A0A9FYJ0_ARUDO</name>
<sequence length="26" mass="2892">MRRSTRADGVRNRNAGVSSMENSRSP</sequence>
<evidence type="ECO:0000313" key="2">
    <source>
        <dbReference type="EMBL" id="JAE17900.1"/>
    </source>
</evidence>
<reference evidence="2" key="2">
    <citation type="journal article" date="2015" name="Data Brief">
        <title>Shoot transcriptome of the giant reed, Arundo donax.</title>
        <authorList>
            <person name="Barrero R.A."/>
            <person name="Guerrero F.D."/>
            <person name="Moolhuijzen P."/>
            <person name="Goolsby J.A."/>
            <person name="Tidwell J."/>
            <person name="Bellgard S.E."/>
            <person name="Bellgard M.I."/>
        </authorList>
    </citation>
    <scope>NUCLEOTIDE SEQUENCE</scope>
    <source>
        <tissue evidence="2">Shoot tissue taken approximately 20 cm above the soil surface</tissue>
    </source>
</reference>
<protein>
    <submittedName>
        <fullName evidence="2">Uncharacterized protein</fullName>
    </submittedName>
</protein>
<feature type="region of interest" description="Disordered" evidence="1">
    <location>
        <begin position="1"/>
        <end position="26"/>
    </location>
</feature>
<feature type="compositionally biased region" description="Polar residues" evidence="1">
    <location>
        <begin position="15"/>
        <end position="26"/>
    </location>
</feature>
<accession>A0A0A9FYJ0</accession>
<organism evidence="2">
    <name type="scientific">Arundo donax</name>
    <name type="common">Giant reed</name>
    <name type="synonym">Donax arundinaceus</name>
    <dbReference type="NCBI Taxonomy" id="35708"/>
    <lineage>
        <taxon>Eukaryota</taxon>
        <taxon>Viridiplantae</taxon>
        <taxon>Streptophyta</taxon>
        <taxon>Embryophyta</taxon>
        <taxon>Tracheophyta</taxon>
        <taxon>Spermatophyta</taxon>
        <taxon>Magnoliopsida</taxon>
        <taxon>Liliopsida</taxon>
        <taxon>Poales</taxon>
        <taxon>Poaceae</taxon>
        <taxon>PACMAD clade</taxon>
        <taxon>Arundinoideae</taxon>
        <taxon>Arundineae</taxon>
        <taxon>Arundo</taxon>
    </lineage>
</organism>
<dbReference type="AlphaFoldDB" id="A0A0A9FYJ0"/>
<feature type="compositionally biased region" description="Basic and acidic residues" evidence="1">
    <location>
        <begin position="1"/>
        <end position="11"/>
    </location>
</feature>
<dbReference type="EMBL" id="GBRH01179996">
    <property type="protein sequence ID" value="JAE17900.1"/>
    <property type="molecule type" value="Transcribed_RNA"/>
</dbReference>
<reference evidence="2" key="1">
    <citation type="submission" date="2014-09" db="EMBL/GenBank/DDBJ databases">
        <authorList>
            <person name="Magalhaes I.L.F."/>
            <person name="Oliveira U."/>
            <person name="Santos F.R."/>
            <person name="Vidigal T.H.D.A."/>
            <person name="Brescovit A.D."/>
            <person name="Santos A.J."/>
        </authorList>
    </citation>
    <scope>NUCLEOTIDE SEQUENCE</scope>
    <source>
        <tissue evidence="2">Shoot tissue taken approximately 20 cm above the soil surface</tissue>
    </source>
</reference>